<dbReference type="EMBL" id="CAJVRM010000530">
    <property type="protein sequence ID" value="CAG8981876.1"/>
    <property type="molecule type" value="Genomic_DNA"/>
</dbReference>
<accession>A0A9N9M2I3</accession>
<dbReference type="Proteomes" id="UP000701801">
    <property type="component" value="Unassembled WGS sequence"/>
</dbReference>
<evidence type="ECO:0000256" key="1">
    <source>
        <dbReference type="SAM" id="MobiDB-lite"/>
    </source>
</evidence>
<feature type="region of interest" description="Disordered" evidence="1">
    <location>
        <begin position="322"/>
        <end position="341"/>
    </location>
</feature>
<protein>
    <submittedName>
        <fullName evidence="2">Uncharacterized protein</fullName>
    </submittedName>
</protein>
<comment type="caution">
    <text evidence="2">The sequence shown here is derived from an EMBL/GenBank/DDBJ whole genome shotgun (WGS) entry which is preliminary data.</text>
</comment>
<keyword evidence="3" id="KW-1185">Reference proteome</keyword>
<organism evidence="2 3">
    <name type="scientific">Hymenoscyphus albidus</name>
    <dbReference type="NCBI Taxonomy" id="595503"/>
    <lineage>
        <taxon>Eukaryota</taxon>
        <taxon>Fungi</taxon>
        <taxon>Dikarya</taxon>
        <taxon>Ascomycota</taxon>
        <taxon>Pezizomycotina</taxon>
        <taxon>Leotiomycetes</taxon>
        <taxon>Helotiales</taxon>
        <taxon>Helotiaceae</taxon>
        <taxon>Hymenoscyphus</taxon>
    </lineage>
</organism>
<reference evidence="2" key="1">
    <citation type="submission" date="2021-07" db="EMBL/GenBank/DDBJ databases">
        <authorList>
            <person name="Durling M."/>
        </authorList>
    </citation>
    <scope>NUCLEOTIDE SEQUENCE</scope>
</reference>
<gene>
    <name evidence="2" type="ORF">HYALB_00014007</name>
</gene>
<proteinExistence type="predicted"/>
<dbReference type="AlphaFoldDB" id="A0A9N9M2I3"/>
<name>A0A9N9M2I3_9HELO</name>
<dbReference type="InterPro" id="IPR022085">
    <property type="entry name" value="OpdG"/>
</dbReference>
<feature type="compositionally biased region" description="Acidic residues" evidence="1">
    <location>
        <begin position="323"/>
        <end position="341"/>
    </location>
</feature>
<evidence type="ECO:0000313" key="3">
    <source>
        <dbReference type="Proteomes" id="UP000701801"/>
    </source>
</evidence>
<sequence>MVQFRDLATTDPNWTAPRKIHRTITAFLTAKKTPTDTAQEIHQIITTDTQESYLSYTSIPTPTASQLQNGEIRYPAPSDLLHFLFRCVGMAAMEISPHDAGQDYLIEMLQEFMAIPRVRLPDATGGKLGEVEIYCITPENGYAGLAQLLWDLNQNICRPPKRDTQNKSKNFVLNAYTNYSSFLARLLEAGVCEVTNLSALLTGPFASSNKSFTKPLGFTGTKDPIEVASEYEPYICAAAQWILFAPKALREMTEKRVRVRPMEKLFTQDLWEAWKEKFGAVVRDGRFGGEVRGLAGEVVGRMEGMEGREIPDFVVERLGFVREDDEDDEDDEEVDGSEDQD</sequence>
<evidence type="ECO:0000313" key="2">
    <source>
        <dbReference type="EMBL" id="CAG8981876.1"/>
    </source>
</evidence>
<dbReference type="Pfam" id="PF12311">
    <property type="entry name" value="DUF3632"/>
    <property type="match status" value="1"/>
</dbReference>
<dbReference type="OrthoDB" id="3350591at2759"/>